<reference evidence="16 17" key="1">
    <citation type="submission" date="2024-02" db="EMBL/GenBank/DDBJ databases">
        <title>Chromosome-level genome assembly of the Eurasian Minnow (Phoxinus phoxinus).</title>
        <authorList>
            <person name="Oriowo T.O."/>
            <person name="Martin S."/>
            <person name="Stange M."/>
            <person name="Chrysostomakis Y."/>
            <person name="Brown T."/>
            <person name="Winkler S."/>
            <person name="Kukowka S."/>
            <person name="Myers E.W."/>
            <person name="Bohne A."/>
        </authorList>
    </citation>
    <scope>NUCLEOTIDE SEQUENCE [LARGE SCALE GENOMIC DNA]</scope>
    <source>
        <strain evidence="16">ZFMK-TIS-60720</strain>
        <tissue evidence="16">Whole Organism</tissue>
    </source>
</reference>
<dbReference type="Pfam" id="PF00067">
    <property type="entry name" value="p450"/>
    <property type="match status" value="1"/>
</dbReference>
<keyword evidence="6 13" id="KW-0479">Metal-binding</keyword>
<organism evidence="16 17">
    <name type="scientific">Phoxinus phoxinus</name>
    <name type="common">Eurasian minnow</name>
    <dbReference type="NCBI Taxonomy" id="58324"/>
    <lineage>
        <taxon>Eukaryota</taxon>
        <taxon>Metazoa</taxon>
        <taxon>Chordata</taxon>
        <taxon>Craniata</taxon>
        <taxon>Vertebrata</taxon>
        <taxon>Euteleostomi</taxon>
        <taxon>Actinopterygii</taxon>
        <taxon>Neopterygii</taxon>
        <taxon>Teleostei</taxon>
        <taxon>Ostariophysi</taxon>
        <taxon>Cypriniformes</taxon>
        <taxon>Leuciscidae</taxon>
        <taxon>Phoxininae</taxon>
        <taxon>Phoxinus</taxon>
    </lineage>
</organism>
<keyword evidence="7" id="KW-0256">Endoplasmic reticulum</keyword>
<evidence type="ECO:0000256" key="8">
    <source>
        <dbReference type="ARBA" id="ARBA00023002"/>
    </source>
</evidence>
<evidence type="ECO:0000256" key="9">
    <source>
        <dbReference type="ARBA" id="ARBA00023004"/>
    </source>
</evidence>
<evidence type="ECO:0000256" key="10">
    <source>
        <dbReference type="ARBA" id="ARBA00023098"/>
    </source>
</evidence>
<keyword evidence="15" id="KW-0732">Signal</keyword>
<dbReference type="InterPro" id="IPR024204">
    <property type="entry name" value="Cyt_P450_CYP7A1-type"/>
</dbReference>
<dbReference type="PIRSF" id="PIRSF000047">
    <property type="entry name" value="Cytochrome_CYPVIIA1"/>
    <property type="match status" value="1"/>
</dbReference>
<evidence type="ECO:0000256" key="2">
    <source>
        <dbReference type="ARBA" id="ARBA00004586"/>
    </source>
</evidence>
<dbReference type="GO" id="GO:0042632">
    <property type="term" value="P:cholesterol homeostasis"/>
    <property type="evidence" value="ECO:0007669"/>
    <property type="project" value="TreeGrafter"/>
</dbReference>
<dbReference type="GO" id="GO:0020037">
    <property type="term" value="F:heme binding"/>
    <property type="evidence" value="ECO:0007669"/>
    <property type="project" value="InterPro"/>
</dbReference>
<comment type="caution">
    <text evidence="16">The sequence shown here is derived from an EMBL/GenBank/DDBJ whole genome shotgun (WGS) entry which is preliminary data.</text>
</comment>
<evidence type="ECO:0000256" key="11">
    <source>
        <dbReference type="ARBA" id="ARBA00023136"/>
    </source>
</evidence>
<evidence type="ECO:0000256" key="12">
    <source>
        <dbReference type="ARBA" id="ARBA00023221"/>
    </source>
</evidence>
<dbReference type="GO" id="GO:0016705">
    <property type="term" value="F:oxidoreductase activity, acting on paired donors, with incorporation or reduction of molecular oxygen"/>
    <property type="evidence" value="ECO:0007669"/>
    <property type="project" value="InterPro"/>
</dbReference>
<feature type="binding site" evidence="14">
    <location>
        <position position="107"/>
    </location>
    <ligand>
        <name>substrate</name>
    </ligand>
</feature>
<keyword evidence="12" id="KW-0753">Steroid metabolism</keyword>
<keyword evidence="11" id="KW-0472">Membrane</keyword>
<comment type="similarity">
    <text evidence="4">Belongs to the cytochrome P450 family.</text>
</comment>
<keyword evidence="17" id="KW-1185">Reference proteome</keyword>
<keyword evidence="10" id="KW-0443">Lipid metabolism</keyword>
<evidence type="ECO:0000313" key="16">
    <source>
        <dbReference type="EMBL" id="KAK7175662.1"/>
    </source>
</evidence>
<dbReference type="Proteomes" id="UP001364617">
    <property type="component" value="Unassembled WGS sequence"/>
</dbReference>
<feature type="binding site" description="axial binding residue" evidence="13">
    <location>
        <position position="466"/>
    </location>
    <ligand>
        <name>heme</name>
        <dbReference type="ChEBI" id="CHEBI:30413"/>
    </ligand>
    <ligandPart>
        <name>Fe</name>
        <dbReference type="ChEBI" id="CHEBI:18248"/>
    </ligandPart>
</feature>
<feature type="binding site" evidence="14">
    <location>
        <position position="312"/>
    </location>
    <ligand>
        <name>substrate</name>
    </ligand>
</feature>
<dbReference type="GO" id="GO:0005506">
    <property type="term" value="F:iron ion binding"/>
    <property type="evidence" value="ECO:0007669"/>
    <property type="project" value="InterPro"/>
</dbReference>
<sequence>MSSGVVLVSAVLLTLLIVWICGHSRRRRPGEPPLVSGWIPIIGVTLDYATKPLGFLREAQRKYGDVFTCAIAGKYFTFVTDPFSFPTVVRQSRNLDFKKFSLGVSRRVFGHANFNDPQFSESYREVHSLFRQTLQGPSLQELGESMMSNLQTVLDRENESMLCNPQTVLDRENESMLCNPQTALGRENGSEHRWLEEGLQSFTNRIMFEAGFLTLFGRDPGFLKASRTCMREFLAFDHAFPFLAAGVPIGLIPRVWRAREALAEELMHEELHQRECISDLIRRRMEAFDHMHLDETGKARTHVCMLWASQANTLPAAFWSLYYTLRSADALTAARTEINSVLSGQALNNQDQRIELSREQLDSMTVLESIIEEALRLSSASMMIRVANEDFTLTLDSGQTADIRRGDHVALYPQLIHLDPEIYPDPTEFRFDRFLDENGQRKTHFFRNGRRLKHFLIPFGSGVSECPGRFFALHEIKQFLVVTLWRYDLHLCDAGVPPDPDARRAGLGVLPPTWDVPLRYRRRTHT</sequence>
<dbReference type="EMBL" id="JAYKXH010000001">
    <property type="protein sequence ID" value="KAK7175662.1"/>
    <property type="molecule type" value="Genomic_DNA"/>
</dbReference>
<accession>A0AAN9DS32</accession>
<feature type="chain" id="PRO_5042974003" evidence="15">
    <location>
        <begin position="25"/>
        <end position="526"/>
    </location>
</feature>
<evidence type="ECO:0000256" key="1">
    <source>
        <dbReference type="ARBA" id="ARBA00001971"/>
    </source>
</evidence>
<evidence type="ECO:0000313" key="17">
    <source>
        <dbReference type="Proteomes" id="UP001364617"/>
    </source>
</evidence>
<dbReference type="SUPFAM" id="SSF48264">
    <property type="entry name" value="Cytochrome P450"/>
    <property type="match status" value="1"/>
</dbReference>
<dbReference type="InterPro" id="IPR002403">
    <property type="entry name" value="Cyt_P450_E_grp-IV"/>
</dbReference>
<comment type="cofactor">
    <cofactor evidence="1 13">
        <name>heme</name>
        <dbReference type="ChEBI" id="CHEBI:30413"/>
    </cofactor>
</comment>
<keyword evidence="5 13" id="KW-0349">Heme</keyword>
<evidence type="ECO:0000256" key="13">
    <source>
        <dbReference type="PIRSR" id="PIRSR000047-1"/>
    </source>
</evidence>
<gene>
    <name evidence="16" type="ORF">R3I93_000046</name>
</gene>
<dbReference type="PANTHER" id="PTHR24304:SF3">
    <property type="entry name" value="CHOLESTEROL 7-ALPHA-MONOOXYGENASE"/>
    <property type="match status" value="1"/>
</dbReference>
<dbReference type="InterPro" id="IPR050529">
    <property type="entry name" value="CYP450_sterol_14alpha_dmase"/>
</dbReference>
<dbReference type="InterPro" id="IPR036396">
    <property type="entry name" value="Cyt_P450_sf"/>
</dbReference>
<comment type="subcellular location">
    <subcellularLocation>
        <location evidence="2">Endoplasmic reticulum membrane</location>
    </subcellularLocation>
</comment>
<proteinExistence type="inferred from homology"/>
<evidence type="ECO:0000256" key="3">
    <source>
        <dbReference type="ARBA" id="ARBA00004860"/>
    </source>
</evidence>
<dbReference type="GO" id="GO:0006699">
    <property type="term" value="P:bile acid biosynthetic process"/>
    <property type="evidence" value="ECO:0007669"/>
    <property type="project" value="TreeGrafter"/>
</dbReference>
<dbReference type="GO" id="GO:0005789">
    <property type="term" value="C:endoplasmic reticulum membrane"/>
    <property type="evidence" value="ECO:0007669"/>
    <property type="project" value="UniProtKB-SubCell"/>
</dbReference>
<evidence type="ECO:0000256" key="14">
    <source>
        <dbReference type="PIRSR" id="PIRSR000047-2"/>
    </source>
</evidence>
<name>A0AAN9DS32_9TELE</name>
<keyword evidence="8" id="KW-0560">Oxidoreductase</keyword>
<dbReference type="GO" id="GO:0008395">
    <property type="term" value="F:steroid hydroxylase activity"/>
    <property type="evidence" value="ECO:0007669"/>
    <property type="project" value="TreeGrafter"/>
</dbReference>
<evidence type="ECO:0000256" key="7">
    <source>
        <dbReference type="ARBA" id="ARBA00022824"/>
    </source>
</evidence>
<evidence type="ECO:0000256" key="6">
    <source>
        <dbReference type="ARBA" id="ARBA00022723"/>
    </source>
</evidence>
<evidence type="ECO:0000256" key="5">
    <source>
        <dbReference type="ARBA" id="ARBA00022617"/>
    </source>
</evidence>
<dbReference type="PANTHER" id="PTHR24304">
    <property type="entry name" value="CYTOCHROME P450 FAMILY 7"/>
    <property type="match status" value="1"/>
</dbReference>
<dbReference type="PRINTS" id="PR00465">
    <property type="entry name" value="EP450IV"/>
</dbReference>
<feature type="signal peptide" evidence="15">
    <location>
        <begin position="1"/>
        <end position="24"/>
    </location>
</feature>
<comment type="pathway">
    <text evidence="3">Lipid metabolism; bile acid biosynthesis.</text>
</comment>
<evidence type="ECO:0000256" key="4">
    <source>
        <dbReference type="ARBA" id="ARBA00010617"/>
    </source>
</evidence>
<keyword evidence="9 13" id="KW-0408">Iron</keyword>
<evidence type="ECO:0000256" key="15">
    <source>
        <dbReference type="SAM" id="SignalP"/>
    </source>
</evidence>
<dbReference type="AlphaFoldDB" id="A0AAN9DS32"/>
<dbReference type="Gene3D" id="1.10.630.10">
    <property type="entry name" value="Cytochrome P450"/>
    <property type="match status" value="1"/>
</dbReference>
<protein>
    <submittedName>
        <fullName evidence="16">Uncharacterized protein</fullName>
    </submittedName>
</protein>
<dbReference type="InterPro" id="IPR001128">
    <property type="entry name" value="Cyt_P450"/>
</dbReference>